<dbReference type="GO" id="GO:0000160">
    <property type="term" value="P:phosphorelay signal transduction system"/>
    <property type="evidence" value="ECO:0007669"/>
    <property type="project" value="InterPro"/>
</dbReference>
<dbReference type="AlphaFoldDB" id="A0A0F8XXS1"/>
<proteinExistence type="predicted"/>
<name>A0A0F8XXS1_9ZZZZ</name>
<sequence length="57" mass="6051">TGGPPARIVAMTAFPPAQARRLMRDAGMDDLLPKPVMPDDLTGLMSRAQAAFEAAVR</sequence>
<gene>
    <name evidence="2" type="ORF">LCGC14_2889390</name>
</gene>
<dbReference type="InterPro" id="IPR011006">
    <property type="entry name" value="CheY-like_superfamily"/>
</dbReference>
<protein>
    <recommendedName>
        <fullName evidence="1">Response regulatory domain-containing protein</fullName>
    </recommendedName>
</protein>
<dbReference type="PROSITE" id="PS50110">
    <property type="entry name" value="RESPONSE_REGULATORY"/>
    <property type="match status" value="1"/>
</dbReference>
<evidence type="ECO:0000259" key="1">
    <source>
        <dbReference type="PROSITE" id="PS50110"/>
    </source>
</evidence>
<feature type="non-terminal residue" evidence="2">
    <location>
        <position position="1"/>
    </location>
</feature>
<dbReference type="SUPFAM" id="SSF52172">
    <property type="entry name" value="CheY-like"/>
    <property type="match status" value="1"/>
</dbReference>
<comment type="caution">
    <text evidence="2">The sequence shown here is derived from an EMBL/GenBank/DDBJ whole genome shotgun (WGS) entry which is preliminary data.</text>
</comment>
<evidence type="ECO:0000313" key="2">
    <source>
        <dbReference type="EMBL" id="KKK73877.1"/>
    </source>
</evidence>
<feature type="domain" description="Response regulatory" evidence="1">
    <location>
        <begin position="1"/>
        <end position="49"/>
    </location>
</feature>
<reference evidence="2" key="1">
    <citation type="journal article" date="2015" name="Nature">
        <title>Complex archaea that bridge the gap between prokaryotes and eukaryotes.</title>
        <authorList>
            <person name="Spang A."/>
            <person name="Saw J.H."/>
            <person name="Jorgensen S.L."/>
            <person name="Zaremba-Niedzwiedzka K."/>
            <person name="Martijn J."/>
            <person name="Lind A.E."/>
            <person name="van Eijk R."/>
            <person name="Schleper C."/>
            <person name="Guy L."/>
            <person name="Ettema T.J."/>
        </authorList>
    </citation>
    <scope>NUCLEOTIDE SEQUENCE</scope>
</reference>
<dbReference type="Gene3D" id="3.40.50.2300">
    <property type="match status" value="1"/>
</dbReference>
<accession>A0A0F8XXS1</accession>
<dbReference type="EMBL" id="LAZR01056584">
    <property type="protein sequence ID" value="KKK73877.1"/>
    <property type="molecule type" value="Genomic_DNA"/>
</dbReference>
<dbReference type="InterPro" id="IPR001789">
    <property type="entry name" value="Sig_transdc_resp-reg_receiver"/>
</dbReference>
<organism evidence="2">
    <name type="scientific">marine sediment metagenome</name>
    <dbReference type="NCBI Taxonomy" id="412755"/>
    <lineage>
        <taxon>unclassified sequences</taxon>
        <taxon>metagenomes</taxon>
        <taxon>ecological metagenomes</taxon>
    </lineage>
</organism>